<reference evidence="2" key="2">
    <citation type="submission" date="2015-01" db="EMBL/GenBank/DDBJ databases">
        <title>Evolutionary Origins and Diversification of the Mycorrhizal Mutualists.</title>
        <authorList>
            <consortium name="DOE Joint Genome Institute"/>
            <consortium name="Mycorrhizal Genomics Consortium"/>
            <person name="Kohler A."/>
            <person name="Kuo A."/>
            <person name="Nagy L.G."/>
            <person name="Floudas D."/>
            <person name="Copeland A."/>
            <person name="Barry K.W."/>
            <person name="Cichocki N."/>
            <person name="Veneault-Fourrey C."/>
            <person name="LaButti K."/>
            <person name="Lindquist E.A."/>
            <person name="Lipzen A."/>
            <person name="Lundell T."/>
            <person name="Morin E."/>
            <person name="Murat C."/>
            <person name="Riley R."/>
            <person name="Ohm R."/>
            <person name="Sun H."/>
            <person name="Tunlid A."/>
            <person name="Henrissat B."/>
            <person name="Grigoriev I.V."/>
            <person name="Hibbett D.S."/>
            <person name="Martin F."/>
        </authorList>
    </citation>
    <scope>NUCLEOTIDE SEQUENCE [LARGE SCALE GENOMIC DNA]</scope>
    <source>
        <strain evidence="2">UH-Slu-Lm8-n1</strain>
    </source>
</reference>
<protein>
    <submittedName>
        <fullName evidence="1">Uncharacterized protein</fullName>
    </submittedName>
</protein>
<dbReference type="EMBL" id="KN835154">
    <property type="protein sequence ID" value="KIK46813.1"/>
    <property type="molecule type" value="Genomic_DNA"/>
</dbReference>
<sequence length="108" mass="12040">MFNPPSCQSLGHKMHVSCNSVRLGKNQWKRSVIDAVALDKHYIRLISAMTGSHVSFAAHCRHYPRSNSKTETLFPSVETSAENMFKLCPNASDCGPGCRHLRVLTHTT</sequence>
<dbReference type="Proteomes" id="UP000054485">
    <property type="component" value="Unassembled WGS sequence"/>
</dbReference>
<dbReference type="HOGENOM" id="CLU_2198741_0_0_1"/>
<accession>A0A0D0BUX1</accession>
<gene>
    <name evidence="1" type="ORF">CY34DRAFT_353728</name>
</gene>
<evidence type="ECO:0000313" key="1">
    <source>
        <dbReference type="EMBL" id="KIK46813.1"/>
    </source>
</evidence>
<dbReference type="InParanoid" id="A0A0D0BUX1"/>
<dbReference type="AlphaFoldDB" id="A0A0D0BUX1"/>
<keyword evidence="2" id="KW-1185">Reference proteome</keyword>
<name>A0A0D0BUX1_9AGAM</name>
<evidence type="ECO:0000313" key="2">
    <source>
        <dbReference type="Proteomes" id="UP000054485"/>
    </source>
</evidence>
<proteinExistence type="predicted"/>
<organism evidence="1 2">
    <name type="scientific">Suillus luteus UH-Slu-Lm8-n1</name>
    <dbReference type="NCBI Taxonomy" id="930992"/>
    <lineage>
        <taxon>Eukaryota</taxon>
        <taxon>Fungi</taxon>
        <taxon>Dikarya</taxon>
        <taxon>Basidiomycota</taxon>
        <taxon>Agaricomycotina</taxon>
        <taxon>Agaricomycetes</taxon>
        <taxon>Agaricomycetidae</taxon>
        <taxon>Boletales</taxon>
        <taxon>Suillineae</taxon>
        <taxon>Suillaceae</taxon>
        <taxon>Suillus</taxon>
    </lineage>
</organism>
<reference evidence="1 2" key="1">
    <citation type="submission" date="2014-04" db="EMBL/GenBank/DDBJ databases">
        <authorList>
            <consortium name="DOE Joint Genome Institute"/>
            <person name="Kuo A."/>
            <person name="Ruytinx J."/>
            <person name="Rineau F."/>
            <person name="Colpaert J."/>
            <person name="Kohler A."/>
            <person name="Nagy L.G."/>
            <person name="Floudas D."/>
            <person name="Copeland A."/>
            <person name="Barry K.W."/>
            <person name="Cichocki N."/>
            <person name="Veneault-Fourrey C."/>
            <person name="LaButti K."/>
            <person name="Lindquist E.A."/>
            <person name="Lipzen A."/>
            <person name="Lundell T."/>
            <person name="Morin E."/>
            <person name="Murat C."/>
            <person name="Sun H."/>
            <person name="Tunlid A."/>
            <person name="Henrissat B."/>
            <person name="Grigoriev I.V."/>
            <person name="Hibbett D.S."/>
            <person name="Martin F."/>
            <person name="Nordberg H.P."/>
            <person name="Cantor M.N."/>
            <person name="Hua S.X."/>
        </authorList>
    </citation>
    <scope>NUCLEOTIDE SEQUENCE [LARGE SCALE GENOMIC DNA]</scope>
    <source>
        <strain evidence="1 2">UH-Slu-Lm8-n1</strain>
    </source>
</reference>